<feature type="compositionally biased region" description="Polar residues" evidence="3">
    <location>
        <begin position="461"/>
        <end position="473"/>
    </location>
</feature>
<accession>A0A8T8SXD5</accession>
<evidence type="ECO:0000256" key="1">
    <source>
        <dbReference type="ARBA" id="ARBA00022741"/>
    </source>
</evidence>
<reference evidence="4" key="2">
    <citation type="journal article" date="2019" name="IMA Fungus">
        <title>Genome sequencing and comparison of five Tilletia species to identify candidate genes for the detection of regulated species infecting wheat.</title>
        <authorList>
            <person name="Nguyen H.D.T."/>
            <person name="Sultana T."/>
            <person name="Kesanakurti P."/>
            <person name="Hambleton S."/>
        </authorList>
    </citation>
    <scope>NUCLEOTIDE SEQUENCE</scope>
    <source>
        <strain evidence="4">DAOMC 236416</strain>
    </source>
</reference>
<dbReference type="AlphaFoldDB" id="A0A8T8SXD5"/>
<proteinExistence type="predicted"/>
<dbReference type="GO" id="GO:0140662">
    <property type="term" value="F:ATP-dependent protein folding chaperone"/>
    <property type="evidence" value="ECO:0007669"/>
    <property type="project" value="InterPro"/>
</dbReference>
<sequence length="487" mass="52293">MPLTSRIRLPTTGPIQPSTSSQVRVSTPPSFELTGPSTFTFGFNRCLLLQHTGLSRTARIPPPPATQKGDDFSDTASMFQHMSLTAETSIRAGMLRLTFGFDDIVSLLLGKGTSINIDPMLTSNESISIGPRHSAPIHPQPIPVSTTSSTPASAPVNTGQEWVMSAVRTLRIVMDGDAAVGHAGTTGENDIRAGARLIRAATGSLTARCYRLDTLALLAGTADSGTIAGFKVSRIFNVPTAAAIASGLDEKGTDETTVVLLRGGRTREHALFALTLGLSQLLVTFKMEPSASPLIAAQGTAYSLTRPENNKLYYVIASFIGTSSPKLTIQSFHDPFEEPISFDAPSPVLSGAGKALDNDKDKKLMRIKVATYDRSNNSRVKFDIHLIRPLRMEKSPWPREGWLIFFTGKLHSQAPISSRFEVVLEDYTITSITSTTTSDTTSDGNPGTSSKKPFLGKRTRSTNTLPAVTTTITPPLPLSRPQSPNPL</sequence>
<organism evidence="4 5">
    <name type="scientific">Tilletia indica</name>
    <dbReference type="NCBI Taxonomy" id="43049"/>
    <lineage>
        <taxon>Eukaryota</taxon>
        <taxon>Fungi</taxon>
        <taxon>Dikarya</taxon>
        <taxon>Basidiomycota</taxon>
        <taxon>Ustilaginomycotina</taxon>
        <taxon>Exobasidiomycetes</taxon>
        <taxon>Tilletiales</taxon>
        <taxon>Tilletiaceae</taxon>
        <taxon>Tilletia</taxon>
    </lineage>
</organism>
<evidence type="ECO:0000313" key="4">
    <source>
        <dbReference type="EMBL" id="KAE8250732.1"/>
    </source>
</evidence>
<dbReference type="Pfam" id="PF00012">
    <property type="entry name" value="HSP70"/>
    <property type="match status" value="1"/>
</dbReference>
<dbReference type="EMBL" id="LWDF02000292">
    <property type="protein sequence ID" value="KAE8250732.1"/>
    <property type="molecule type" value="Genomic_DNA"/>
</dbReference>
<gene>
    <name evidence="4" type="ORF">A4X13_0g4440</name>
</gene>
<feature type="region of interest" description="Disordered" evidence="3">
    <location>
        <begin position="1"/>
        <end position="28"/>
    </location>
</feature>
<feature type="compositionally biased region" description="Pro residues" evidence="3">
    <location>
        <begin position="474"/>
        <end position="487"/>
    </location>
</feature>
<evidence type="ECO:0000256" key="3">
    <source>
        <dbReference type="SAM" id="MobiDB-lite"/>
    </source>
</evidence>
<dbReference type="Proteomes" id="UP000077521">
    <property type="component" value="Unassembled WGS sequence"/>
</dbReference>
<name>A0A8T8SXD5_9BASI</name>
<dbReference type="Gene3D" id="3.30.420.40">
    <property type="match status" value="1"/>
</dbReference>
<reference evidence="4" key="1">
    <citation type="submission" date="2016-04" db="EMBL/GenBank/DDBJ databases">
        <authorList>
            <person name="Nguyen H.D."/>
            <person name="Samba Siva P."/>
            <person name="Cullis J."/>
            <person name="Levesque C.A."/>
            <person name="Hambleton S."/>
        </authorList>
    </citation>
    <scope>NUCLEOTIDE SEQUENCE</scope>
    <source>
        <strain evidence="4">DAOMC 236416</strain>
    </source>
</reference>
<dbReference type="InterPro" id="IPR013126">
    <property type="entry name" value="Hsp_70_fam"/>
</dbReference>
<evidence type="ECO:0000313" key="5">
    <source>
        <dbReference type="Proteomes" id="UP000077521"/>
    </source>
</evidence>
<keyword evidence="1" id="KW-0547">Nucleotide-binding</keyword>
<keyword evidence="2" id="KW-0067">ATP-binding</keyword>
<feature type="compositionally biased region" description="Polar residues" evidence="3">
    <location>
        <begin position="13"/>
        <end position="28"/>
    </location>
</feature>
<comment type="caution">
    <text evidence="4">The sequence shown here is derived from an EMBL/GenBank/DDBJ whole genome shotgun (WGS) entry which is preliminary data.</text>
</comment>
<feature type="region of interest" description="Disordered" evidence="3">
    <location>
        <begin position="434"/>
        <end position="487"/>
    </location>
</feature>
<feature type="compositionally biased region" description="Low complexity" evidence="3">
    <location>
        <begin position="434"/>
        <end position="443"/>
    </location>
</feature>
<evidence type="ECO:0000256" key="2">
    <source>
        <dbReference type="ARBA" id="ARBA00022840"/>
    </source>
</evidence>
<dbReference type="GO" id="GO:0005524">
    <property type="term" value="F:ATP binding"/>
    <property type="evidence" value="ECO:0007669"/>
    <property type="project" value="UniProtKB-KW"/>
</dbReference>
<keyword evidence="5" id="KW-1185">Reference proteome</keyword>
<protein>
    <submittedName>
        <fullName evidence="4">Uncharacterized protein</fullName>
    </submittedName>
</protein>